<dbReference type="PANTHER" id="PTHR43329">
    <property type="entry name" value="EPOXIDE HYDROLASE"/>
    <property type="match status" value="1"/>
</dbReference>
<dbReference type="InterPro" id="IPR000073">
    <property type="entry name" value="AB_hydrolase_1"/>
</dbReference>
<organism evidence="4 5">
    <name type="scientific">Modicella reniformis</name>
    <dbReference type="NCBI Taxonomy" id="1440133"/>
    <lineage>
        <taxon>Eukaryota</taxon>
        <taxon>Fungi</taxon>
        <taxon>Fungi incertae sedis</taxon>
        <taxon>Mucoromycota</taxon>
        <taxon>Mortierellomycotina</taxon>
        <taxon>Mortierellomycetes</taxon>
        <taxon>Mortierellales</taxon>
        <taxon>Mortierellaceae</taxon>
        <taxon>Modicella</taxon>
    </lineage>
</organism>
<feature type="domain" description="AB hydrolase-1" evidence="3">
    <location>
        <begin position="19"/>
        <end position="141"/>
    </location>
</feature>
<protein>
    <recommendedName>
        <fullName evidence="3">AB hydrolase-1 domain-containing protein</fullName>
    </recommendedName>
</protein>
<dbReference type="PRINTS" id="PR00111">
    <property type="entry name" value="ABHYDROLASE"/>
</dbReference>
<keyword evidence="5" id="KW-1185">Reference proteome</keyword>
<evidence type="ECO:0000259" key="3">
    <source>
        <dbReference type="Pfam" id="PF00561"/>
    </source>
</evidence>
<dbReference type="PRINTS" id="PR00412">
    <property type="entry name" value="EPOXHYDRLASE"/>
</dbReference>
<evidence type="ECO:0000256" key="1">
    <source>
        <dbReference type="ARBA" id="ARBA00022801"/>
    </source>
</evidence>
<dbReference type="GO" id="GO:0016787">
    <property type="term" value="F:hydrolase activity"/>
    <property type="evidence" value="ECO:0007669"/>
    <property type="project" value="UniProtKB-KW"/>
</dbReference>
<proteinExistence type="inferred from homology"/>
<evidence type="ECO:0000313" key="4">
    <source>
        <dbReference type="EMBL" id="KAF9993718.1"/>
    </source>
</evidence>
<dbReference type="AlphaFoldDB" id="A0A9P6SRD8"/>
<name>A0A9P6SRD8_9FUNG</name>
<dbReference type="EMBL" id="JAAAHW010001760">
    <property type="protein sequence ID" value="KAF9993718.1"/>
    <property type="molecule type" value="Genomic_DNA"/>
</dbReference>
<dbReference type="Pfam" id="PF00561">
    <property type="entry name" value="Abhydrolase_1"/>
    <property type="match status" value="1"/>
</dbReference>
<comment type="caution">
    <text evidence="4">The sequence shown here is derived from an EMBL/GenBank/DDBJ whole genome shotgun (WGS) entry which is preliminary data.</text>
</comment>
<dbReference type="SUPFAM" id="SSF53474">
    <property type="entry name" value="alpha/beta-Hydrolases"/>
    <property type="match status" value="1"/>
</dbReference>
<evidence type="ECO:0000256" key="2">
    <source>
        <dbReference type="ARBA" id="ARBA00038334"/>
    </source>
</evidence>
<dbReference type="Gene3D" id="3.40.50.1820">
    <property type="entry name" value="alpha/beta hydrolase"/>
    <property type="match status" value="1"/>
</dbReference>
<accession>A0A9P6SRD8</accession>
<feature type="non-terminal residue" evidence="4">
    <location>
        <position position="177"/>
    </location>
</feature>
<dbReference type="Proteomes" id="UP000749646">
    <property type="component" value="Unassembled WGS sequence"/>
</dbReference>
<gene>
    <name evidence="4" type="ORF">BGZ65_010723</name>
</gene>
<dbReference type="OrthoDB" id="408373at2759"/>
<sequence length="177" mass="20090">MTCGLRYHYVEEGDPKGEPLLLVHGFPDIWYGWRYQIKFLANLGYRVIAVDCVGYGQTHSPMELHTFGMKSVCTHLIGIMDALNIPKVTIIGHDWGGALVWRFGLYYPNRLHGIISICTPYNPPSSQYRSLEEIVKAVPEFEYQLSLADPSTADKLDTMAENFLGDILKTEVNIHEK</sequence>
<dbReference type="InterPro" id="IPR029058">
    <property type="entry name" value="AB_hydrolase_fold"/>
</dbReference>
<reference evidence="4" key="1">
    <citation type="journal article" date="2020" name="Fungal Divers.">
        <title>Resolving the Mortierellaceae phylogeny through synthesis of multi-gene phylogenetics and phylogenomics.</title>
        <authorList>
            <person name="Vandepol N."/>
            <person name="Liber J."/>
            <person name="Desiro A."/>
            <person name="Na H."/>
            <person name="Kennedy M."/>
            <person name="Barry K."/>
            <person name="Grigoriev I.V."/>
            <person name="Miller A.N."/>
            <person name="O'Donnell K."/>
            <person name="Stajich J.E."/>
            <person name="Bonito G."/>
        </authorList>
    </citation>
    <scope>NUCLEOTIDE SEQUENCE</scope>
    <source>
        <strain evidence="4">MES-2147</strain>
    </source>
</reference>
<keyword evidence="1" id="KW-0378">Hydrolase</keyword>
<evidence type="ECO:0000313" key="5">
    <source>
        <dbReference type="Proteomes" id="UP000749646"/>
    </source>
</evidence>
<comment type="similarity">
    <text evidence="2">Belongs to the AB hydrolase superfamily. Epoxide hydrolase family.</text>
</comment>
<dbReference type="InterPro" id="IPR000639">
    <property type="entry name" value="Epox_hydrolase-like"/>
</dbReference>